<evidence type="ECO:0000313" key="1">
    <source>
        <dbReference type="EMBL" id="SFE02582.1"/>
    </source>
</evidence>
<gene>
    <name evidence="1" type="ORF">SAMN05216251_101206</name>
</gene>
<keyword evidence="2" id="KW-1185">Reference proteome</keyword>
<organism evidence="1 2">
    <name type="scientific">Actinacidiphila alni</name>
    <dbReference type="NCBI Taxonomy" id="380248"/>
    <lineage>
        <taxon>Bacteria</taxon>
        <taxon>Bacillati</taxon>
        <taxon>Actinomycetota</taxon>
        <taxon>Actinomycetes</taxon>
        <taxon>Kitasatosporales</taxon>
        <taxon>Streptomycetaceae</taxon>
        <taxon>Actinacidiphila</taxon>
    </lineage>
</organism>
<reference evidence="1 2" key="1">
    <citation type="submission" date="2016-10" db="EMBL/GenBank/DDBJ databases">
        <authorList>
            <person name="de Groot N.N."/>
        </authorList>
    </citation>
    <scope>NUCLEOTIDE SEQUENCE [LARGE SCALE GENOMIC DNA]</scope>
    <source>
        <strain evidence="1 2">CGMCC 4.3510</strain>
    </source>
</reference>
<dbReference type="Proteomes" id="UP000199323">
    <property type="component" value="Unassembled WGS sequence"/>
</dbReference>
<accession>A0A1I1X5F8</accession>
<dbReference type="AlphaFoldDB" id="A0A1I1X5F8"/>
<proteinExistence type="predicted"/>
<name>A0A1I1X5F8_9ACTN</name>
<dbReference type="STRING" id="380248.SAMN05216251_101206"/>
<dbReference type="EMBL" id="FONG01000001">
    <property type="protein sequence ID" value="SFE02582.1"/>
    <property type="molecule type" value="Genomic_DNA"/>
</dbReference>
<sequence>MTVGPLTWPGLRALTDGDQKSFGYHDSDGWHYKVAVDLRSGASVTLTIGAEQRAKAGLEYGRAFGSTPTPAVTFNACPARPTVFVGSFFVAGDGRACVPVDVRADGAASRRVVISFFSGPCPAA</sequence>
<protein>
    <submittedName>
        <fullName evidence="1">Uncharacterized protein</fullName>
    </submittedName>
</protein>
<evidence type="ECO:0000313" key="2">
    <source>
        <dbReference type="Proteomes" id="UP000199323"/>
    </source>
</evidence>